<organism evidence="2 3">
    <name type="scientific">Campylobacter jejuni subsp. doylei</name>
    <dbReference type="NCBI Taxonomy" id="32021"/>
    <lineage>
        <taxon>Bacteria</taxon>
        <taxon>Pseudomonadati</taxon>
        <taxon>Campylobacterota</taxon>
        <taxon>Epsilonproteobacteria</taxon>
        <taxon>Campylobacterales</taxon>
        <taxon>Campylobacteraceae</taxon>
        <taxon>Campylobacter</taxon>
    </lineage>
</organism>
<dbReference type="AlphaFoldDB" id="A0A3S4U583"/>
<dbReference type="PANTHER" id="PTHR45527:SF1">
    <property type="entry name" value="FATTY ACID SYNTHASE"/>
    <property type="match status" value="1"/>
</dbReference>
<dbReference type="InterPro" id="IPR045851">
    <property type="entry name" value="AMP-bd_C_sf"/>
</dbReference>
<evidence type="ECO:0000313" key="3">
    <source>
        <dbReference type="Proteomes" id="UP000275504"/>
    </source>
</evidence>
<accession>A0A3S4U583</accession>
<evidence type="ECO:0000259" key="1">
    <source>
        <dbReference type="Pfam" id="PF00501"/>
    </source>
</evidence>
<dbReference type="InterPro" id="IPR000873">
    <property type="entry name" value="AMP-dep_synth/lig_dom"/>
</dbReference>
<dbReference type="InterPro" id="IPR042099">
    <property type="entry name" value="ANL_N_sf"/>
</dbReference>
<name>A0A3S4U583_CAMJU</name>
<protein>
    <submittedName>
        <fullName evidence="2">Amino acid adenylation domain-containing protein</fullName>
    </submittedName>
</protein>
<sequence length="503" mass="58168">MTTHIYDFLEKSLIKFSEKTAFVEPFAKERKEITYKDFDLFSKKLASEILKTLKNDNPTQVPVLIILPKGIDCLISFFGVALSGNFYTLLDEKSPKERVEKVIEVLKPKLFITSKDLNFNLDLPTLYTQDFESFDIDESLLKNAKEKHIDTNLLYVFFTSGSTGIPKGVSIAHKSVIDYAFHFCEAFEVDKNEIIANQAPLYVDASLPDILATIKPSATLHLIPNHLFAFPNKILDYLEQEKITMIFWKPTVLIYFIKDQDNLKNYPLKNLNKILIGGEIMPIKQLNIWRKHLPNALFANCYGPTEITDVCCYYILDREFSENEILPIGKAYKNTELLVFDENMNFISPKQIGVKGELFVRGTSLSLGYYNDKEKTKQAFIQNPLHDNYLDLLYKTGDIVSYNEFGELLCYGRNDNRIKFMGHRIELGEIESVINSHSKIILCACIFKEKIICFYESDEELDFKAFLKDKLPSYMIPKNFIKIEKFKLNQNSKIDRKALHELI</sequence>
<dbReference type="Proteomes" id="UP000275504">
    <property type="component" value="Chromosome"/>
</dbReference>
<dbReference type="Gene3D" id="3.30.300.30">
    <property type="match status" value="1"/>
</dbReference>
<dbReference type="PANTHER" id="PTHR45527">
    <property type="entry name" value="NONRIBOSOMAL PEPTIDE SYNTHETASE"/>
    <property type="match status" value="1"/>
</dbReference>
<dbReference type="Pfam" id="PF00501">
    <property type="entry name" value="AMP-binding"/>
    <property type="match status" value="1"/>
</dbReference>
<dbReference type="SUPFAM" id="SSF56801">
    <property type="entry name" value="Acetyl-CoA synthetase-like"/>
    <property type="match status" value="1"/>
</dbReference>
<dbReference type="GO" id="GO:0044550">
    <property type="term" value="P:secondary metabolite biosynthetic process"/>
    <property type="evidence" value="ECO:0007669"/>
    <property type="project" value="TreeGrafter"/>
</dbReference>
<dbReference type="InterPro" id="IPR020845">
    <property type="entry name" value="AMP-binding_CS"/>
</dbReference>
<dbReference type="PROSITE" id="PS00455">
    <property type="entry name" value="AMP_BINDING"/>
    <property type="match status" value="1"/>
</dbReference>
<gene>
    <name evidence="2" type="primary">lgrD</name>
    <name evidence="2" type="ORF">NCTC11951_00307</name>
</gene>
<reference evidence="2 3" key="1">
    <citation type="submission" date="2018-12" db="EMBL/GenBank/DDBJ databases">
        <authorList>
            <consortium name="Pathogen Informatics"/>
        </authorList>
    </citation>
    <scope>NUCLEOTIDE SEQUENCE [LARGE SCALE GENOMIC DNA]</scope>
    <source>
        <strain evidence="2 3">NCTC11951</strain>
    </source>
</reference>
<dbReference type="Gene3D" id="3.40.50.12780">
    <property type="entry name" value="N-terminal domain of ligase-like"/>
    <property type="match status" value="1"/>
</dbReference>
<dbReference type="EMBL" id="LR134359">
    <property type="protein sequence ID" value="VEG60530.1"/>
    <property type="molecule type" value="Genomic_DNA"/>
</dbReference>
<dbReference type="GO" id="GO:0005737">
    <property type="term" value="C:cytoplasm"/>
    <property type="evidence" value="ECO:0007669"/>
    <property type="project" value="TreeGrafter"/>
</dbReference>
<proteinExistence type="predicted"/>
<dbReference type="GO" id="GO:0031177">
    <property type="term" value="F:phosphopantetheine binding"/>
    <property type="evidence" value="ECO:0007669"/>
    <property type="project" value="TreeGrafter"/>
</dbReference>
<dbReference type="GO" id="GO:0043041">
    <property type="term" value="P:amino acid activation for nonribosomal peptide biosynthetic process"/>
    <property type="evidence" value="ECO:0007669"/>
    <property type="project" value="TreeGrafter"/>
</dbReference>
<feature type="domain" description="AMP-dependent synthetase/ligase" evidence="1">
    <location>
        <begin position="12"/>
        <end position="370"/>
    </location>
</feature>
<evidence type="ECO:0000313" key="2">
    <source>
        <dbReference type="EMBL" id="VEG60530.1"/>
    </source>
</evidence>